<organism evidence="2 3">
    <name type="scientific">Sphingomonas liriopis</name>
    <dbReference type="NCBI Taxonomy" id="2949094"/>
    <lineage>
        <taxon>Bacteria</taxon>
        <taxon>Pseudomonadati</taxon>
        <taxon>Pseudomonadota</taxon>
        <taxon>Alphaproteobacteria</taxon>
        <taxon>Sphingomonadales</taxon>
        <taxon>Sphingomonadaceae</taxon>
        <taxon>Sphingomonas</taxon>
    </lineage>
</organism>
<evidence type="ECO:0000313" key="2">
    <source>
        <dbReference type="EMBL" id="MCP3735621.1"/>
    </source>
</evidence>
<reference evidence="2" key="1">
    <citation type="submission" date="2022-05" db="EMBL/GenBank/DDBJ databases">
        <title>Sphingomonas sp. strain RP10 Genome sequencing and assembly.</title>
        <authorList>
            <person name="Kim I."/>
        </authorList>
    </citation>
    <scope>NUCLEOTIDE SEQUENCE</scope>
    <source>
        <strain evidence="2">RP10</strain>
    </source>
</reference>
<protein>
    <submittedName>
        <fullName evidence="2">Uncharacterized protein</fullName>
    </submittedName>
</protein>
<keyword evidence="3" id="KW-1185">Reference proteome</keyword>
<name>A0A9X2HWR6_9SPHN</name>
<evidence type="ECO:0000313" key="3">
    <source>
        <dbReference type="Proteomes" id="UP001139486"/>
    </source>
</evidence>
<dbReference type="Proteomes" id="UP001139486">
    <property type="component" value="Unassembled WGS sequence"/>
</dbReference>
<feature type="compositionally biased region" description="Gly residues" evidence="1">
    <location>
        <begin position="52"/>
        <end position="61"/>
    </location>
</feature>
<proteinExistence type="predicted"/>
<feature type="compositionally biased region" description="Polar residues" evidence="1">
    <location>
        <begin position="62"/>
        <end position="71"/>
    </location>
</feature>
<accession>A0A9X2HWR6</accession>
<dbReference type="AlphaFoldDB" id="A0A9X2HWR6"/>
<sequence>MTTKARDATGTVRTIDVVKVRGADGVLRTIDFIRVRGTDNVLREVFTAAGGGGGGGGGGGSNPTYISPGSSDTYGKTSSRTAYFTAYSSGATPSVYAWGLLDGNGNVVSGGTTSTAQLRVYSPGSGEDGYATFYCDMTVDGVVYRATCTMSHIFTASGSASF</sequence>
<evidence type="ECO:0000256" key="1">
    <source>
        <dbReference type="SAM" id="MobiDB-lite"/>
    </source>
</evidence>
<comment type="caution">
    <text evidence="2">The sequence shown here is derived from an EMBL/GenBank/DDBJ whole genome shotgun (WGS) entry which is preliminary data.</text>
</comment>
<dbReference type="EMBL" id="JAMLDY010000014">
    <property type="protein sequence ID" value="MCP3735621.1"/>
    <property type="molecule type" value="Genomic_DNA"/>
</dbReference>
<dbReference type="RefSeq" id="WP_254289620.1">
    <property type="nucleotide sequence ID" value="NZ_JAMLDY010000014.1"/>
</dbReference>
<feature type="region of interest" description="Disordered" evidence="1">
    <location>
        <begin position="52"/>
        <end position="71"/>
    </location>
</feature>
<gene>
    <name evidence="2" type="ORF">M9979_12130</name>
</gene>